<dbReference type="InterPro" id="IPR017911">
    <property type="entry name" value="MacB-like_ATP-bd"/>
</dbReference>
<evidence type="ECO:0000256" key="3">
    <source>
        <dbReference type="ARBA" id="ARBA00022840"/>
    </source>
</evidence>
<dbReference type="InterPro" id="IPR003439">
    <property type="entry name" value="ABC_transporter-like_ATP-bd"/>
</dbReference>
<evidence type="ECO:0000256" key="1">
    <source>
        <dbReference type="ARBA" id="ARBA00022448"/>
    </source>
</evidence>
<feature type="domain" description="ABC transporter" evidence="4">
    <location>
        <begin position="2"/>
        <end position="225"/>
    </location>
</feature>
<accession>A0ABX0A3E9</accession>
<dbReference type="InterPro" id="IPR003593">
    <property type="entry name" value="AAA+_ATPase"/>
</dbReference>
<keyword evidence="6" id="KW-1185">Reference proteome</keyword>
<evidence type="ECO:0000313" key="6">
    <source>
        <dbReference type="Proteomes" id="UP000743899"/>
    </source>
</evidence>
<evidence type="ECO:0000313" key="5">
    <source>
        <dbReference type="EMBL" id="NCU17953.1"/>
    </source>
</evidence>
<dbReference type="InterPro" id="IPR017871">
    <property type="entry name" value="ABC_transporter-like_CS"/>
</dbReference>
<evidence type="ECO:0000259" key="4">
    <source>
        <dbReference type="PROSITE" id="PS50893"/>
    </source>
</evidence>
<dbReference type="PANTHER" id="PTHR24220:SF692">
    <property type="entry name" value="ABC TRANSPORTER DOMAIN-CONTAINING PROTEIN"/>
    <property type="match status" value="1"/>
</dbReference>
<dbReference type="PROSITE" id="PS00211">
    <property type="entry name" value="ABC_TRANSPORTER_1"/>
    <property type="match status" value="1"/>
</dbReference>
<gene>
    <name evidence="5" type="ORF">GW534_09455</name>
</gene>
<keyword evidence="3 5" id="KW-0067">ATP-binding</keyword>
<protein>
    <submittedName>
        <fullName evidence="5">ABC transporter ATP-binding protein</fullName>
    </submittedName>
</protein>
<organism evidence="5 6">
    <name type="scientific">Pallidibacillus pasinlerensis</name>
    <dbReference type="NCBI Taxonomy" id="2703818"/>
    <lineage>
        <taxon>Bacteria</taxon>
        <taxon>Bacillati</taxon>
        <taxon>Bacillota</taxon>
        <taxon>Bacilli</taxon>
        <taxon>Bacillales</taxon>
        <taxon>Bacillaceae</taxon>
        <taxon>Pallidibacillus</taxon>
    </lineage>
</organism>
<dbReference type="Proteomes" id="UP000743899">
    <property type="component" value="Unassembled WGS sequence"/>
</dbReference>
<dbReference type="SMART" id="SM00382">
    <property type="entry name" value="AAA"/>
    <property type="match status" value="1"/>
</dbReference>
<keyword evidence="1" id="KW-0813">Transport</keyword>
<dbReference type="RefSeq" id="WP_161920782.1">
    <property type="nucleotide sequence ID" value="NZ_JAACYS010000040.1"/>
</dbReference>
<dbReference type="Gene3D" id="3.40.50.300">
    <property type="entry name" value="P-loop containing nucleotide triphosphate hydrolases"/>
    <property type="match status" value="1"/>
</dbReference>
<sequence>MIKVENVSKKFTTKTSSSEVLNSVNLHISNGSWTSIVGPSGSGKSTLLNIISGLLKPDSGEIYFNDTNIYQLKEQERSDLRRKRIGFVFQDFKLLPYYSVIDNVILPIIHEHKKEELYKQAKKLLKTVGISESIHNRLPKELSGGEKQRVAIARALIANPDLLICDEPTGNLDSKNRDQIINLLNSLREQGKTMIVVTHDMGVAVHGDEIYELVNGKINQTEVVI</sequence>
<evidence type="ECO:0000256" key="2">
    <source>
        <dbReference type="ARBA" id="ARBA00022741"/>
    </source>
</evidence>
<name>A0ABX0A3E9_9BACI</name>
<dbReference type="InterPro" id="IPR015854">
    <property type="entry name" value="ABC_transpr_LolD-like"/>
</dbReference>
<dbReference type="PROSITE" id="PS50893">
    <property type="entry name" value="ABC_TRANSPORTER_2"/>
    <property type="match status" value="1"/>
</dbReference>
<dbReference type="CDD" id="cd03255">
    <property type="entry name" value="ABC_MJ0796_LolCDE_FtsE"/>
    <property type="match status" value="1"/>
</dbReference>
<dbReference type="GO" id="GO:0005524">
    <property type="term" value="F:ATP binding"/>
    <property type="evidence" value="ECO:0007669"/>
    <property type="project" value="UniProtKB-KW"/>
</dbReference>
<dbReference type="SUPFAM" id="SSF52540">
    <property type="entry name" value="P-loop containing nucleoside triphosphate hydrolases"/>
    <property type="match status" value="1"/>
</dbReference>
<dbReference type="EMBL" id="JAACYS010000040">
    <property type="protein sequence ID" value="NCU17953.1"/>
    <property type="molecule type" value="Genomic_DNA"/>
</dbReference>
<comment type="caution">
    <text evidence="5">The sequence shown here is derived from an EMBL/GenBank/DDBJ whole genome shotgun (WGS) entry which is preliminary data.</text>
</comment>
<dbReference type="PANTHER" id="PTHR24220">
    <property type="entry name" value="IMPORT ATP-BINDING PROTEIN"/>
    <property type="match status" value="1"/>
</dbReference>
<reference evidence="5 6" key="1">
    <citation type="submission" date="2020-01" db="EMBL/GenBank/DDBJ databases">
        <title>A novel Bacillus sp. from Pasinler.</title>
        <authorList>
            <person name="Adiguzel A."/>
            <person name="Ay H."/>
            <person name="Baltaci M.O."/>
        </authorList>
    </citation>
    <scope>NUCLEOTIDE SEQUENCE [LARGE SCALE GENOMIC DNA]</scope>
    <source>
        <strain evidence="5 6">P1</strain>
    </source>
</reference>
<dbReference type="Pfam" id="PF00005">
    <property type="entry name" value="ABC_tran"/>
    <property type="match status" value="1"/>
</dbReference>
<proteinExistence type="predicted"/>
<dbReference type="InterPro" id="IPR027417">
    <property type="entry name" value="P-loop_NTPase"/>
</dbReference>
<keyword evidence="2" id="KW-0547">Nucleotide-binding</keyword>